<evidence type="ECO:0000259" key="2">
    <source>
        <dbReference type="Pfam" id="PF09335"/>
    </source>
</evidence>
<gene>
    <name evidence="3" type="ORF">UY23_C0002G0020</name>
</gene>
<dbReference type="EMBL" id="LCPF01000002">
    <property type="protein sequence ID" value="KKU91281.1"/>
    <property type="molecule type" value="Genomic_DNA"/>
</dbReference>
<dbReference type="AlphaFoldDB" id="A0A0G1UAS9"/>
<dbReference type="InterPro" id="IPR051311">
    <property type="entry name" value="DedA_domain"/>
</dbReference>
<organism evidence="3 4">
    <name type="scientific">Candidatus Jorgensenbacteria bacterium GW2011_GWA1_48_11</name>
    <dbReference type="NCBI Taxonomy" id="1618660"/>
    <lineage>
        <taxon>Bacteria</taxon>
        <taxon>Candidatus Joergenseniibacteriota</taxon>
    </lineage>
</organism>
<feature type="transmembrane region" description="Helical" evidence="1">
    <location>
        <begin position="87"/>
        <end position="108"/>
    </location>
</feature>
<proteinExistence type="predicted"/>
<protein>
    <recommendedName>
        <fullName evidence="2">VTT domain-containing protein</fullName>
    </recommendedName>
</protein>
<keyword evidence="1" id="KW-0472">Membrane</keyword>
<feature type="domain" description="VTT" evidence="2">
    <location>
        <begin position="73"/>
        <end position="183"/>
    </location>
</feature>
<dbReference type="PANTHER" id="PTHR42709">
    <property type="entry name" value="ALKALINE PHOSPHATASE LIKE PROTEIN"/>
    <property type="match status" value="1"/>
</dbReference>
<feature type="transmembrane region" description="Helical" evidence="1">
    <location>
        <begin position="47"/>
        <end position="80"/>
    </location>
</feature>
<sequence>MKHYLKLLSVPLLLLLLSWSLWIIWDVFNLPPTNELEEIARQWFARYGLPALLISAVVEGMLLVGGYFPGIFVIFLSVILTKSPFEAAIVVSVATVGLFIAHLINYALGKYGWYRLLVRFGLKGAIENEREKVTKRGVLAIFLSYWLPSAAALTDTAAGIMRMAFKTFFFAALFSTIIWDAIAGILVYLFKDYALAVAGSPGSSGGAVFYVIIGVWIIILLAIDFHQKRKVSNISKNIDSIP</sequence>
<reference evidence="3 4" key="1">
    <citation type="journal article" date="2015" name="Nature">
        <title>rRNA introns, odd ribosomes, and small enigmatic genomes across a large radiation of phyla.</title>
        <authorList>
            <person name="Brown C.T."/>
            <person name="Hug L.A."/>
            <person name="Thomas B.C."/>
            <person name="Sharon I."/>
            <person name="Castelle C.J."/>
            <person name="Singh A."/>
            <person name="Wilkins M.J."/>
            <person name="Williams K.H."/>
            <person name="Banfield J.F."/>
        </authorList>
    </citation>
    <scope>NUCLEOTIDE SEQUENCE [LARGE SCALE GENOMIC DNA]</scope>
</reference>
<evidence type="ECO:0000256" key="1">
    <source>
        <dbReference type="SAM" id="Phobius"/>
    </source>
</evidence>
<dbReference type="Proteomes" id="UP000034956">
    <property type="component" value="Unassembled WGS sequence"/>
</dbReference>
<dbReference type="Pfam" id="PF09335">
    <property type="entry name" value="VTT_dom"/>
    <property type="match status" value="1"/>
</dbReference>
<feature type="transmembrane region" description="Helical" evidence="1">
    <location>
        <begin position="202"/>
        <end position="223"/>
    </location>
</feature>
<evidence type="ECO:0000313" key="4">
    <source>
        <dbReference type="Proteomes" id="UP000034956"/>
    </source>
</evidence>
<keyword evidence="1" id="KW-1133">Transmembrane helix</keyword>
<name>A0A0G1UAS9_9BACT</name>
<dbReference type="InterPro" id="IPR032816">
    <property type="entry name" value="VTT_dom"/>
</dbReference>
<keyword evidence="1" id="KW-0812">Transmembrane</keyword>
<feature type="transmembrane region" description="Helical" evidence="1">
    <location>
        <begin position="168"/>
        <end position="190"/>
    </location>
</feature>
<accession>A0A0G1UAS9</accession>
<feature type="transmembrane region" description="Helical" evidence="1">
    <location>
        <begin position="138"/>
        <end position="161"/>
    </location>
</feature>
<comment type="caution">
    <text evidence="3">The sequence shown here is derived from an EMBL/GenBank/DDBJ whole genome shotgun (WGS) entry which is preliminary data.</text>
</comment>
<evidence type="ECO:0000313" key="3">
    <source>
        <dbReference type="EMBL" id="KKU91281.1"/>
    </source>
</evidence>